<evidence type="ECO:0000256" key="1">
    <source>
        <dbReference type="SAM" id="Phobius"/>
    </source>
</evidence>
<keyword evidence="1" id="KW-0812">Transmembrane</keyword>
<keyword evidence="1" id="KW-1133">Transmembrane helix</keyword>
<dbReference type="AlphaFoldDB" id="A0A0D8XKB0"/>
<sequence length="143" mass="16880">MIMVTISSFTFCNSSVIEKVAWQKLVATGNDEQKTRMAVWYRAGKCLTQSIIYYVFYIAAMYCQFPLIDCTSRSDLTRDRPQHSKPQFCEIMDQESPKALCFIIISATRRTHPRYEKQPGKSTFLDWRLLELEVDKRIYNRDR</sequence>
<accession>A0A0D8XKB0</accession>
<organism evidence="2 3">
    <name type="scientific">Dictyocaulus viviparus</name>
    <name type="common">Bovine lungworm</name>
    <dbReference type="NCBI Taxonomy" id="29172"/>
    <lineage>
        <taxon>Eukaryota</taxon>
        <taxon>Metazoa</taxon>
        <taxon>Ecdysozoa</taxon>
        <taxon>Nematoda</taxon>
        <taxon>Chromadorea</taxon>
        <taxon>Rhabditida</taxon>
        <taxon>Rhabditina</taxon>
        <taxon>Rhabditomorpha</taxon>
        <taxon>Strongyloidea</taxon>
        <taxon>Metastrongylidae</taxon>
        <taxon>Dictyocaulus</taxon>
    </lineage>
</organism>
<dbReference type="Proteomes" id="UP000053766">
    <property type="component" value="Unassembled WGS sequence"/>
</dbReference>
<dbReference type="EMBL" id="KN716434">
    <property type="protein sequence ID" value="KJH45010.1"/>
    <property type="molecule type" value="Genomic_DNA"/>
</dbReference>
<evidence type="ECO:0000313" key="3">
    <source>
        <dbReference type="Proteomes" id="UP000053766"/>
    </source>
</evidence>
<proteinExistence type="predicted"/>
<reference evidence="3" key="2">
    <citation type="journal article" date="2016" name="Sci. Rep.">
        <title>Dictyocaulus viviparus genome, variome and transcriptome elucidate lungworm biology and support future intervention.</title>
        <authorList>
            <person name="McNulty S.N."/>
            <person name="Strube C."/>
            <person name="Rosa B.A."/>
            <person name="Martin J.C."/>
            <person name="Tyagi R."/>
            <person name="Choi Y.J."/>
            <person name="Wang Q."/>
            <person name="Hallsworth Pepin K."/>
            <person name="Zhang X."/>
            <person name="Ozersky P."/>
            <person name="Wilson R.K."/>
            <person name="Sternberg P.W."/>
            <person name="Gasser R.B."/>
            <person name="Mitreva M."/>
        </authorList>
    </citation>
    <scope>NUCLEOTIDE SEQUENCE [LARGE SCALE GENOMIC DNA]</scope>
    <source>
        <strain evidence="3">HannoverDv2000</strain>
    </source>
</reference>
<gene>
    <name evidence="2" type="ORF">DICVIV_08965</name>
</gene>
<feature type="transmembrane region" description="Helical" evidence="1">
    <location>
        <begin position="51"/>
        <end position="68"/>
    </location>
</feature>
<protein>
    <submittedName>
        <fullName evidence="2">Uncharacterized protein</fullName>
    </submittedName>
</protein>
<keyword evidence="3" id="KW-1185">Reference proteome</keyword>
<evidence type="ECO:0000313" key="2">
    <source>
        <dbReference type="EMBL" id="KJH45010.1"/>
    </source>
</evidence>
<reference evidence="2 3" key="1">
    <citation type="submission" date="2013-11" db="EMBL/GenBank/DDBJ databases">
        <title>Draft genome of the bovine lungworm Dictyocaulus viviparus.</title>
        <authorList>
            <person name="Mitreva M."/>
        </authorList>
    </citation>
    <scope>NUCLEOTIDE SEQUENCE [LARGE SCALE GENOMIC DNA]</scope>
    <source>
        <strain evidence="2 3">HannoverDv2000</strain>
    </source>
</reference>
<name>A0A0D8XKB0_DICVI</name>
<keyword evidence="1" id="KW-0472">Membrane</keyword>